<dbReference type="Ensembl" id="ENSHHUT00000055271.1">
    <property type="protein sequence ID" value="ENSHHUP00000053404.1"/>
    <property type="gene ID" value="ENSHHUG00000032071.1"/>
</dbReference>
<evidence type="ECO:0000256" key="1">
    <source>
        <dbReference type="ARBA" id="ARBA00006937"/>
    </source>
</evidence>
<feature type="region of interest" description="Disordered" evidence="2">
    <location>
        <begin position="658"/>
        <end position="741"/>
    </location>
</feature>
<feature type="compositionally biased region" description="Low complexity" evidence="2">
    <location>
        <begin position="1072"/>
        <end position="1116"/>
    </location>
</feature>
<feature type="compositionally biased region" description="Basic and acidic residues" evidence="2">
    <location>
        <begin position="1340"/>
        <end position="1359"/>
    </location>
</feature>
<sequence length="1397" mass="152508">MWSFEKLHRCMAHLFLGQLVTTFDEEFRILFAQSQPLVPENVLVPMPHYSSLSDSQYSSDRTLLFRDPRKFLPIESTRPEEWARHSSDDRMDMVQKMMPPGRCEPIHSSLDQGPLDMYSNKYSSQQFKMEQQSFMAQGHPTMQSNTMEFAGSKRHSYAEGTYARHSSSQFMQHQAIHSFEGDMATQHKKIHREQHHYQRTGLEPGYSGYDQFRDQGYPLMDQYSESGYPHGIEIDPPDNYDPVLNYLSSSNLAVELGHGSNKLSSPGEGPFSQSNPKILSTGQPHACQTSPTQQNPFEQKSFFVRSGSDCKTQDPSAKQGMRDWRISSYLSAYDDAGEEDIPQPMGNDPFQESLNPSQGKLFAPLVSDPRFSAKELPKIPGLRLNKPTCPEHSRTLEILVSMATDAQTTLTPPSESSSTTEGDKSEVMDVKETKREESFRRRFNPAIQRTSRLRSSLIFSSQLEQHISQEQKCNSGQHCEETANEEDDQSRLSLTAQVLGKRRSITREPFEWRLKSATVDNSTIESLKSEDINTDSGDKELTKYLPVSTDKVSSMEQPNPAHEEQTKTVQSAHPAKPAQFEQPKTIQSAHQASSLSNTSYIDMNDPDSRLFFFKELAAKRKAAKAAESESSAEKAPVKPVTPFDLKIKDPVTRIEPSLPIAALNPADTSTNKPAPADTSTNKPAPSTEAPPNPSDTSTKKPTTSIEAPLNPADTSIKKTATSTEASSETLETSPVLQENKTSMAKCSSLLDVKEHTSKNEQQDYQLPKSDSKTFLRDKLSCVDGLLRVSTDTEKIELKNSQNQSVSKVNPRDTSTFLKSTSKECTFNIAPKDFSLYKSPKKPKSFNPVSNELNPSLPLTLTEASSSSYPTPKSLSSTSLTSSKNAAKESSSALTPTLKEDSSSIPTSKQPLPSSKPITVESNIPLSPTQSEPGVSHKQDKTDSKESLSPTPMQSCLSSIPATEFSPPPNPTQAESSFLPKSTLVGSTSSTPMESNTSPKPSTKESLSTIATTIKSYSSPCPGQHESVLSPKRSKTACNSSPKPSTASNVSSNSSPPSSKHVMEETNKSLILTPTKSSSPPEPTPTESSASTNPTPRELNPLPSTTPTEPSASTGPTLTESRASSNPTPTKSLSSLTCGSGGSVVCPKPGQTKSRTSPNLTPKESCSSPNHTLTEPTSPFNPVLVESVPSSNSNPTESTASHDTVPAPPVVVDNRKEGKPSNLNKEQKAGNSAAYKGEKIAGDPETKSKTAPGESPSHGPQSPDETKENNSNMKPESTIDQSNPISPPVKQPKVSQSHYHSSTASVLSSSNLIDDTKLLLEQISANSQSRTELTKESAVTDDAKQDEADRGVSGKEEASARRQIGGPARTSQEREKLLQRIESMRKGRKVYSRFEMAP</sequence>
<feature type="compositionally biased region" description="Low complexity" evidence="2">
    <location>
        <begin position="1043"/>
        <end position="1058"/>
    </location>
</feature>
<organism evidence="4 5">
    <name type="scientific">Hucho hucho</name>
    <name type="common">huchen</name>
    <dbReference type="NCBI Taxonomy" id="62062"/>
    <lineage>
        <taxon>Eukaryota</taxon>
        <taxon>Metazoa</taxon>
        <taxon>Chordata</taxon>
        <taxon>Craniata</taxon>
        <taxon>Vertebrata</taxon>
        <taxon>Euteleostomi</taxon>
        <taxon>Actinopterygii</taxon>
        <taxon>Neopterygii</taxon>
        <taxon>Teleostei</taxon>
        <taxon>Protacanthopterygii</taxon>
        <taxon>Salmoniformes</taxon>
        <taxon>Salmonidae</taxon>
        <taxon>Salmoninae</taxon>
        <taxon>Hucho</taxon>
    </lineage>
</organism>
<dbReference type="Proteomes" id="UP000314982">
    <property type="component" value="Unassembled WGS sequence"/>
</dbReference>
<feature type="compositionally biased region" description="Polar residues" evidence="2">
    <location>
        <begin position="946"/>
        <end position="960"/>
    </location>
</feature>
<dbReference type="Pfam" id="PF07894">
    <property type="entry name" value="SACK1"/>
    <property type="match status" value="1"/>
</dbReference>
<feature type="compositionally biased region" description="Polar residues" evidence="2">
    <location>
        <begin position="902"/>
        <end position="932"/>
    </location>
</feature>
<feature type="compositionally biased region" description="Basic and acidic residues" evidence="2">
    <location>
        <begin position="421"/>
        <end position="437"/>
    </location>
</feature>
<feature type="compositionally biased region" description="Polar residues" evidence="2">
    <location>
        <begin position="1268"/>
        <end position="1283"/>
    </location>
</feature>
<evidence type="ECO:0000259" key="3">
    <source>
        <dbReference type="Pfam" id="PF07894"/>
    </source>
</evidence>
<dbReference type="GO" id="GO:0019901">
    <property type="term" value="F:protein kinase binding"/>
    <property type="evidence" value="ECO:0007669"/>
    <property type="project" value="TreeGrafter"/>
</dbReference>
<dbReference type="PANTHER" id="PTHR16181">
    <property type="entry name" value="PROTEIN FAM83A-RELATED"/>
    <property type="match status" value="1"/>
</dbReference>
<comment type="similarity">
    <text evidence="1">Belongs to the FAM83 family.</text>
</comment>
<dbReference type="InterPro" id="IPR012461">
    <property type="entry name" value="SACK1"/>
</dbReference>
<feature type="compositionally biased region" description="Low complexity" evidence="2">
    <location>
        <begin position="717"/>
        <end position="733"/>
    </location>
</feature>
<reference evidence="4" key="3">
    <citation type="submission" date="2025-09" db="UniProtKB">
        <authorList>
            <consortium name="Ensembl"/>
        </authorList>
    </citation>
    <scope>IDENTIFICATION</scope>
</reference>
<proteinExistence type="inferred from homology"/>
<feature type="compositionally biased region" description="Low complexity" evidence="2">
    <location>
        <begin position="1131"/>
        <end position="1145"/>
    </location>
</feature>
<feature type="compositionally biased region" description="Polar residues" evidence="2">
    <location>
        <begin position="582"/>
        <end position="591"/>
    </location>
</feature>
<reference evidence="4" key="2">
    <citation type="submission" date="2025-08" db="UniProtKB">
        <authorList>
            <consortium name="Ensembl"/>
        </authorList>
    </citation>
    <scope>IDENTIFICATION</scope>
</reference>
<feature type="region of interest" description="Disordered" evidence="2">
    <location>
        <begin position="861"/>
        <end position="1310"/>
    </location>
</feature>
<dbReference type="GO" id="GO:0007165">
    <property type="term" value="P:signal transduction"/>
    <property type="evidence" value="ECO:0007669"/>
    <property type="project" value="TreeGrafter"/>
</dbReference>
<feature type="compositionally biased region" description="Basic and acidic residues" evidence="2">
    <location>
        <begin position="1235"/>
        <end position="1247"/>
    </location>
</feature>
<feature type="compositionally biased region" description="Low complexity" evidence="2">
    <location>
        <begin position="694"/>
        <end position="704"/>
    </location>
</feature>
<accession>A0A4W5NWX6</accession>
<protein>
    <recommendedName>
        <fullName evidence="3">Scaffolding anchor of CK1 domain-containing protein</fullName>
    </recommendedName>
</protein>
<name>A0A4W5NWX6_9TELE</name>
<keyword evidence="5" id="KW-1185">Reference proteome</keyword>
<dbReference type="GO" id="GO:0044380">
    <property type="term" value="P:protein localization to cytoskeleton"/>
    <property type="evidence" value="ECO:0007669"/>
    <property type="project" value="TreeGrafter"/>
</dbReference>
<feature type="compositionally biased region" description="Polar residues" evidence="2">
    <location>
        <begin position="971"/>
        <end position="1020"/>
    </location>
</feature>
<dbReference type="GeneTree" id="ENSGT00940000159342"/>
<reference evidence="5" key="1">
    <citation type="submission" date="2018-06" db="EMBL/GenBank/DDBJ databases">
        <title>Genome assembly of Danube salmon.</title>
        <authorList>
            <person name="Macqueen D.J."/>
            <person name="Gundappa M.K."/>
        </authorList>
    </citation>
    <scope>NUCLEOTIDE SEQUENCE [LARGE SCALE GENOMIC DNA]</scope>
</reference>
<feature type="region of interest" description="Disordered" evidence="2">
    <location>
        <begin position="1324"/>
        <end position="1373"/>
    </location>
</feature>
<feature type="domain" description="Scaffolding anchor of CK1" evidence="3">
    <location>
        <begin position="1"/>
        <end position="36"/>
    </location>
</feature>
<dbReference type="GO" id="GO:1990254">
    <property type="term" value="F:keratin filament binding"/>
    <property type="evidence" value="ECO:0007669"/>
    <property type="project" value="TreeGrafter"/>
</dbReference>
<feature type="region of interest" description="Disordered" evidence="2">
    <location>
        <begin position="551"/>
        <end position="591"/>
    </location>
</feature>
<feature type="compositionally biased region" description="Polar residues" evidence="2">
    <location>
        <begin position="1117"/>
        <end position="1130"/>
    </location>
</feature>
<feature type="compositionally biased region" description="Polar residues" evidence="2">
    <location>
        <begin position="1187"/>
        <end position="1201"/>
    </location>
</feature>
<dbReference type="GO" id="GO:0030335">
    <property type="term" value="P:positive regulation of cell migration"/>
    <property type="evidence" value="ECO:0007669"/>
    <property type="project" value="TreeGrafter"/>
</dbReference>
<dbReference type="PANTHER" id="PTHR16181:SF16">
    <property type="entry name" value="FAMILY WITH SEQUENCE SIMILARITY 83 MEMBER HA"/>
    <property type="match status" value="1"/>
</dbReference>
<feature type="region of interest" description="Disordered" evidence="2">
    <location>
        <begin position="406"/>
        <end position="437"/>
    </location>
</feature>
<dbReference type="GO" id="GO:0045104">
    <property type="term" value="P:intermediate filament cytoskeleton organization"/>
    <property type="evidence" value="ECO:0007669"/>
    <property type="project" value="TreeGrafter"/>
</dbReference>
<feature type="compositionally biased region" description="Low complexity" evidence="2">
    <location>
        <begin position="864"/>
        <end position="892"/>
    </location>
</feature>
<evidence type="ECO:0000256" key="2">
    <source>
        <dbReference type="SAM" id="MobiDB-lite"/>
    </source>
</evidence>
<feature type="compositionally biased region" description="Basic and acidic residues" evidence="2">
    <location>
        <begin position="934"/>
        <end position="945"/>
    </location>
</feature>
<evidence type="ECO:0000313" key="5">
    <source>
        <dbReference type="Proteomes" id="UP000314982"/>
    </source>
</evidence>
<dbReference type="STRING" id="62062.ENSHHUP00000053404"/>
<feature type="compositionally biased region" description="Low complexity" evidence="2">
    <location>
        <begin position="408"/>
        <end position="420"/>
    </location>
</feature>
<feature type="compositionally biased region" description="Low complexity" evidence="2">
    <location>
        <begin position="1296"/>
        <end position="1309"/>
    </location>
</feature>
<evidence type="ECO:0000313" key="4">
    <source>
        <dbReference type="Ensembl" id="ENSHHUP00000053404.1"/>
    </source>
</evidence>
<feature type="compositionally biased region" description="Polar residues" evidence="2">
    <location>
        <begin position="666"/>
        <end position="684"/>
    </location>
</feature>
<dbReference type="InterPro" id="IPR050944">
    <property type="entry name" value="FAM83"/>
</dbReference>
<dbReference type="GO" id="GO:0045095">
    <property type="term" value="C:keratin filament"/>
    <property type="evidence" value="ECO:0007669"/>
    <property type="project" value="TreeGrafter"/>
</dbReference>
<feature type="compositionally biased region" description="Polar residues" evidence="2">
    <location>
        <begin position="1150"/>
        <end position="1179"/>
    </location>
</feature>